<accession>A0A0L9VJZ9</accession>
<evidence type="ECO:0000313" key="2">
    <source>
        <dbReference type="EMBL" id="KOM55380.1"/>
    </source>
</evidence>
<feature type="compositionally biased region" description="Basic and acidic residues" evidence="1">
    <location>
        <begin position="160"/>
        <end position="171"/>
    </location>
</feature>
<gene>
    <name evidence="2" type="ORF">LR48_Vigan10g127200</name>
</gene>
<sequence length="330" mass="36044">MSSSSFLSDEVADEGQGYAADGQEPSTSIGSSILGSAGFGDREVEESNIMLEIDASREWTDSAPPPPSMDMAGPPMRKAYIFGEMEKNKAFLLMMSRKETELKKTGTGKSSRPRRSLAIPDRPDTSKPPRTVNPTFKITPYSSPSSTPSVVQVNDEASQDGEKRKVVKDKSVSWSKKKKRKVPDGPLLVGPFDSTVHLADCLEYRLNPEENKLFHGMTTGEAVDLAYELNVRANLCLAYAAGSAKSILAEELESARLDVAKAKKSNEDLTHNFDPSSEYRLTTSKVPLEFPDFDIMKDVVDGKLVVISLKNAEGTPLNENVLPPPNENTP</sequence>
<proteinExistence type="predicted"/>
<feature type="compositionally biased region" description="Polar residues" evidence="1">
    <location>
        <begin position="24"/>
        <end position="34"/>
    </location>
</feature>
<reference evidence="3" key="1">
    <citation type="journal article" date="2015" name="Proc. Natl. Acad. Sci. U.S.A.">
        <title>Genome sequencing of adzuki bean (Vigna angularis) provides insight into high starch and low fat accumulation and domestication.</title>
        <authorList>
            <person name="Yang K."/>
            <person name="Tian Z."/>
            <person name="Chen C."/>
            <person name="Luo L."/>
            <person name="Zhao B."/>
            <person name="Wang Z."/>
            <person name="Yu L."/>
            <person name="Li Y."/>
            <person name="Sun Y."/>
            <person name="Li W."/>
            <person name="Chen Y."/>
            <person name="Li Y."/>
            <person name="Zhang Y."/>
            <person name="Ai D."/>
            <person name="Zhao J."/>
            <person name="Shang C."/>
            <person name="Ma Y."/>
            <person name="Wu B."/>
            <person name="Wang M."/>
            <person name="Gao L."/>
            <person name="Sun D."/>
            <person name="Zhang P."/>
            <person name="Guo F."/>
            <person name="Wang W."/>
            <person name="Li Y."/>
            <person name="Wang J."/>
            <person name="Varshney R.K."/>
            <person name="Wang J."/>
            <person name="Ling H.Q."/>
            <person name="Wan P."/>
        </authorList>
    </citation>
    <scope>NUCLEOTIDE SEQUENCE</scope>
    <source>
        <strain evidence="3">cv. Jingnong 6</strain>
    </source>
</reference>
<evidence type="ECO:0000313" key="3">
    <source>
        <dbReference type="Proteomes" id="UP000053144"/>
    </source>
</evidence>
<feature type="region of interest" description="Disordered" evidence="1">
    <location>
        <begin position="1"/>
        <end position="75"/>
    </location>
</feature>
<dbReference type="Gramene" id="KOM55380">
    <property type="protein sequence ID" value="KOM55380"/>
    <property type="gene ID" value="LR48_Vigan10g127200"/>
</dbReference>
<protein>
    <submittedName>
        <fullName evidence="2">Uncharacterized protein</fullName>
    </submittedName>
</protein>
<dbReference type="AlphaFoldDB" id="A0A0L9VJZ9"/>
<dbReference type="Proteomes" id="UP000053144">
    <property type="component" value="Chromosome 10"/>
</dbReference>
<feature type="compositionally biased region" description="Low complexity" evidence="1">
    <location>
        <begin position="139"/>
        <end position="149"/>
    </location>
</feature>
<dbReference type="EMBL" id="CM003380">
    <property type="protein sequence ID" value="KOM55380.1"/>
    <property type="molecule type" value="Genomic_DNA"/>
</dbReference>
<name>A0A0L9VJZ9_PHAAN</name>
<evidence type="ECO:0000256" key="1">
    <source>
        <dbReference type="SAM" id="MobiDB-lite"/>
    </source>
</evidence>
<feature type="region of interest" description="Disordered" evidence="1">
    <location>
        <begin position="99"/>
        <end position="180"/>
    </location>
</feature>
<organism evidence="2 3">
    <name type="scientific">Phaseolus angularis</name>
    <name type="common">Azuki bean</name>
    <name type="synonym">Vigna angularis</name>
    <dbReference type="NCBI Taxonomy" id="3914"/>
    <lineage>
        <taxon>Eukaryota</taxon>
        <taxon>Viridiplantae</taxon>
        <taxon>Streptophyta</taxon>
        <taxon>Embryophyta</taxon>
        <taxon>Tracheophyta</taxon>
        <taxon>Spermatophyta</taxon>
        <taxon>Magnoliopsida</taxon>
        <taxon>eudicotyledons</taxon>
        <taxon>Gunneridae</taxon>
        <taxon>Pentapetalae</taxon>
        <taxon>rosids</taxon>
        <taxon>fabids</taxon>
        <taxon>Fabales</taxon>
        <taxon>Fabaceae</taxon>
        <taxon>Papilionoideae</taxon>
        <taxon>50 kb inversion clade</taxon>
        <taxon>NPAAA clade</taxon>
        <taxon>indigoferoid/millettioid clade</taxon>
        <taxon>Phaseoleae</taxon>
        <taxon>Vigna</taxon>
    </lineage>
</organism>